<dbReference type="AlphaFoldDB" id="A0A812MKF4"/>
<dbReference type="Gene3D" id="2.130.10.30">
    <property type="entry name" value="Regulator of chromosome condensation 1/beta-lactamase-inhibitor protein II"/>
    <property type="match status" value="1"/>
</dbReference>
<dbReference type="OrthoDB" id="5370059at2759"/>
<comment type="caution">
    <text evidence="2">The sequence shown here is derived from an EMBL/GenBank/DDBJ whole genome shotgun (WGS) entry which is preliminary data.</text>
</comment>
<feature type="compositionally biased region" description="Acidic residues" evidence="1">
    <location>
        <begin position="95"/>
        <end position="132"/>
    </location>
</feature>
<evidence type="ECO:0000256" key="1">
    <source>
        <dbReference type="SAM" id="MobiDB-lite"/>
    </source>
</evidence>
<keyword evidence="3" id="KW-1185">Reference proteome</keyword>
<name>A0A812MKF4_9DINO</name>
<gene>
    <name evidence="2" type="primary">ML2</name>
    <name evidence="2" type="ORF">SNAT2548_LOCUS13622</name>
</gene>
<reference evidence="2" key="1">
    <citation type="submission" date="2021-02" db="EMBL/GenBank/DDBJ databases">
        <authorList>
            <person name="Dougan E. K."/>
            <person name="Rhodes N."/>
            <person name="Thang M."/>
            <person name="Chan C."/>
        </authorList>
    </citation>
    <scope>NUCLEOTIDE SEQUENCE</scope>
</reference>
<feature type="region of interest" description="Disordered" evidence="1">
    <location>
        <begin position="95"/>
        <end position="148"/>
    </location>
</feature>
<dbReference type="EMBL" id="CAJNDS010001447">
    <property type="protein sequence ID" value="CAE7260615.1"/>
    <property type="molecule type" value="Genomic_DNA"/>
</dbReference>
<accession>A0A812MKF4</accession>
<dbReference type="InterPro" id="IPR009091">
    <property type="entry name" value="RCC1/BLIP-II"/>
</dbReference>
<sequence>MFRVSYGSANTSKLLPALTNVQQIQATLGAFAAIRGDGSVVTWGHKSYGGDSQQVQASLKHVKHIQASALAFAAILEDETVVTWGGEKFEDDLAEEGEEDEFLEDDLILEDSEEDYEVEEEDDEEGEEEDEAWPSPAFAARKARRTRY</sequence>
<dbReference type="SUPFAM" id="SSF50985">
    <property type="entry name" value="RCC1/BLIP-II"/>
    <property type="match status" value="1"/>
</dbReference>
<protein>
    <submittedName>
        <fullName evidence="2">ML2 protein</fullName>
    </submittedName>
</protein>
<evidence type="ECO:0000313" key="3">
    <source>
        <dbReference type="Proteomes" id="UP000604046"/>
    </source>
</evidence>
<organism evidence="2 3">
    <name type="scientific">Symbiodinium natans</name>
    <dbReference type="NCBI Taxonomy" id="878477"/>
    <lineage>
        <taxon>Eukaryota</taxon>
        <taxon>Sar</taxon>
        <taxon>Alveolata</taxon>
        <taxon>Dinophyceae</taxon>
        <taxon>Suessiales</taxon>
        <taxon>Symbiodiniaceae</taxon>
        <taxon>Symbiodinium</taxon>
    </lineage>
</organism>
<dbReference type="Proteomes" id="UP000604046">
    <property type="component" value="Unassembled WGS sequence"/>
</dbReference>
<evidence type="ECO:0000313" key="2">
    <source>
        <dbReference type="EMBL" id="CAE7260615.1"/>
    </source>
</evidence>
<proteinExistence type="predicted"/>